<feature type="compositionally biased region" description="Basic and acidic residues" evidence="5">
    <location>
        <begin position="1251"/>
        <end position="1260"/>
    </location>
</feature>
<feature type="compositionally biased region" description="Low complexity" evidence="5">
    <location>
        <begin position="1068"/>
        <end position="1084"/>
    </location>
</feature>
<comment type="similarity">
    <text evidence="2">Belongs to the NEMF family.</text>
</comment>
<comment type="subcellular location">
    <subcellularLocation>
        <location evidence="1">Cytoplasm</location>
    </subcellularLocation>
</comment>
<feature type="compositionally biased region" description="Basic residues" evidence="5">
    <location>
        <begin position="1366"/>
        <end position="1380"/>
    </location>
</feature>
<dbReference type="PANTHER" id="PTHR15239:SF6">
    <property type="entry name" value="RIBOSOME QUALITY CONTROL COMPLEX SUBUNIT NEMF"/>
    <property type="match status" value="1"/>
</dbReference>
<evidence type="ECO:0000313" key="10">
    <source>
        <dbReference type="Proteomes" id="UP000002630"/>
    </source>
</evidence>
<dbReference type="OrthoDB" id="207084at2759"/>
<dbReference type="OMA" id="CEAGAWC"/>
<dbReference type="InterPro" id="IPR008532">
    <property type="entry name" value="NFACT_RNA-bd"/>
</dbReference>
<dbReference type="Pfam" id="PF18360">
    <property type="entry name" value="hnRNP_Q_AcD"/>
    <property type="match status" value="1"/>
</dbReference>
<feature type="region of interest" description="Disordered" evidence="5">
    <location>
        <begin position="249"/>
        <end position="268"/>
    </location>
</feature>
<dbReference type="Pfam" id="PF05670">
    <property type="entry name" value="NFACT-R_1"/>
    <property type="match status" value="1"/>
</dbReference>
<feature type="region of interest" description="Disordered" evidence="5">
    <location>
        <begin position="861"/>
        <end position="965"/>
    </location>
</feature>
<feature type="compositionally biased region" description="Acidic residues" evidence="5">
    <location>
        <begin position="1232"/>
        <end position="1242"/>
    </location>
</feature>
<dbReference type="eggNOG" id="KOG2030">
    <property type="taxonomic scope" value="Eukaryota"/>
</dbReference>
<dbReference type="InterPro" id="IPR051608">
    <property type="entry name" value="RQC_Subunit_NEMF"/>
</dbReference>
<feature type="compositionally biased region" description="Basic and acidic residues" evidence="5">
    <location>
        <begin position="425"/>
        <end position="443"/>
    </location>
</feature>
<evidence type="ECO:0000256" key="5">
    <source>
        <dbReference type="SAM" id="MobiDB-lite"/>
    </source>
</evidence>
<dbReference type="GO" id="GO:0000049">
    <property type="term" value="F:tRNA binding"/>
    <property type="evidence" value="ECO:0007669"/>
    <property type="project" value="TreeGrafter"/>
</dbReference>
<dbReference type="GO" id="GO:0043023">
    <property type="term" value="F:ribosomal large subunit binding"/>
    <property type="evidence" value="ECO:0007669"/>
    <property type="project" value="TreeGrafter"/>
</dbReference>
<feature type="compositionally biased region" description="Basic residues" evidence="5">
    <location>
        <begin position="257"/>
        <end position="268"/>
    </location>
</feature>
<dbReference type="FunCoup" id="D8LHP2">
    <property type="interactions" value="381"/>
</dbReference>
<feature type="domain" description="Heterogeneous nuclear ribonucleoprotein Q acidic" evidence="8">
    <location>
        <begin position="1006"/>
        <end position="1065"/>
    </location>
</feature>
<evidence type="ECO:0000259" key="7">
    <source>
        <dbReference type="Pfam" id="PF11923"/>
    </source>
</evidence>
<name>D8LHP2_ECTSI</name>
<dbReference type="GO" id="GO:1990112">
    <property type="term" value="C:RQC complex"/>
    <property type="evidence" value="ECO:0007669"/>
    <property type="project" value="TreeGrafter"/>
</dbReference>
<dbReference type="STRING" id="2880.D8LHP2"/>
<feature type="compositionally biased region" description="Basic and acidic residues" evidence="5">
    <location>
        <begin position="1220"/>
        <end position="1231"/>
    </location>
</feature>
<keyword evidence="3" id="KW-0963">Cytoplasm</keyword>
<feature type="compositionally biased region" description="Basic residues" evidence="5">
    <location>
        <begin position="918"/>
        <end position="929"/>
    </location>
</feature>
<feature type="domain" description="NFACT RNA-binding" evidence="6">
    <location>
        <begin position="670"/>
        <end position="783"/>
    </location>
</feature>
<dbReference type="InParanoid" id="D8LHP2"/>
<feature type="compositionally biased region" description="Low complexity" evidence="5">
    <location>
        <begin position="409"/>
        <end position="420"/>
    </location>
</feature>
<keyword evidence="4" id="KW-0175">Coiled coil</keyword>
<evidence type="ECO:0000256" key="4">
    <source>
        <dbReference type="ARBA" id="ARBA00023054"/>
    </source>
</evidence>
<evidence type="ECO:0000313" key="9">
    <source>
        <dbReference type="EMBL" id="CBN79324.1"/>
    </source>
</evidence>
<accession>D8LHP2</accession>
<proteinExistence type="inferred from homology"/>
<dbReference type="PANTHER" id="PTHR15239">
    <property type="entry name" value="NUCLEAR EXPORT MEDIATOR FACTOR NEMF"/>
    <property type="match status" value="1"/>
</dbReference>
<sequence>MLLLESGVRFHTTKFTHTKSDMPSGFSMKLRKHIRTQRLEDVRQVGMDRVVDFKFGSGKASNHVILELYASGNIILTDSKYEILDLLRTHIYEGQGGGAAGGSGATGGAGDNVRVAVRQIYPMELATTQEGTTAVPQLPPSSSSDRAAAAAAAASSSSVEDSAARYGRVAAPEDQQREEEAPGAFVNGTPLEVGVRRMSEWLERAAAAAAAPPPVLAAPLPPAPPVGAMDAGGDNPAAVAAAAVAAADGANGGGGGGKKKGGGTKKPKKATLKQALMQKGSGVSVYGPSIIEHCVLAAGLRPNAKLTPDGSSGGVHAAAAAAAAGGAGAAACSGNGGELRAGLSEDDVRELVVALGGAEAIVQQLDRPGQRGYIQCKPLPAPAPAPAPAAPAAAAAAGSPVDGERKGAKAAAVAATTATEGGAGRGKEEEGERKVKQGETEEGGDHVVYEEFLPQLLAQHEGGAVIHSFASFDQAVDAFFGRIVEQKLKQTAMAAEAAVERKVAWIRNDQERRVLALEERQEKMLRHAQLAEAWADEVEKALMVVRSALANGMDWQDLEDLVKAETANGNPIASLIHELRLDRNQVVLSLPTAEDGEDDQLVEVDIMLSAHANARVMYENKKLARAKELKTLTASEKVLKIAEQQAERTLQRQAHKRSLQVARKVYWFEKFNWFISSENYLVISGRNAQQNEVVVKKYLRPGDIYVHADLHGASSCVVRNKDPSGKRAVSPLALEEAGCMTVCRSGAWGAKMVTSAWWVYADQVSKTAPTGEYLVTGSFMVRGRKHFLPPRALEMGFALLFKLDDSCLAAHAGERRPARFDAPVGLDGKRGDGTTADDAEGGDIDAANRRAAALAALAGGPGTGGGGGGGGGGSKLTWAATWAPPGGRGERGGGGEAGARLVAAPEAPKKRMSANVPRGKRSKLKRMKKKYAEQDDDDRKLAMEALGKGPPQEDGDTGGGGGRRRFLRPGDRAEAAAAEAAAAAAASKNLRKTEAELAATVAALDADVRGRLSELVKPDELDPFEVRALGKFDTADALDILDRFAEADLRRVRNRSGFLAGIMRKHGSASTAAAESAAPAAAATLPPPPPPPPPPEEEEEEESATSVSASAGEAAEAATTGVSPPAPPTEDEGEEGKRQAAGEASPVEGGDEAPVVAEEEEEEEGAGGGGSDGDEAGSHGGEKAAGEREGDGEQRDAASRTEDQEAGGEEEPLSRRAQKKREEEEVRKLLEEEGAAGEDFDGGGDGGGVSELDRLTGKPRDEDVLLFAVPVCGPYMSLRDYKYKVKLTPGKQKRGKASKQAIEVFSRSRDTPASQKGLMKGITDNECVAAMIGDVKVAVAGLAQATQAKKKANKKIAQRDPQKSAKQPKGKGGKGSKGKK</sequence>
<feature type="region of interest" description="Disordered" evidence="5">
    <location>
        <begin position="1348"/>
        <end position="1380"/>
    </location>
</feature>
<feature type="region of interest" description="Disordered" evidence="5">
    <location>
        <begin position="1065"/>
        <end position="1260"/>
    </location>
</feature>
<feature type="region of interest" description="Disordered" evidence="5">
    <location>
        <begin position="127"/>
        <end position="183"/>
    </location>
</feature>
<dbReference type="InterPro" id="IPR021846">
    <property type="entry name" value="NFACT-C"/>
</dbReference>
<evidence type="ECO:0000259" key="8">
    <source>
        <dbReference type="Pfam" id="PF18360"/>
    </source>
</evidence>
<dbReference type="Gene3D" id="2.30.310.10">
    <property type="entry name" value="ibrinogen binding protein from staphylococcus aureus domain"/>
    <property type="match status" value="1"/>
</dbReference>
<feature type="compositionally biased region" description="Low complexity" evidence="5">
    <location>
        <begin position="1104"/>
        <end position="1120"/>
    </location>
</feature>
<dbReference type="Proteomes" id="UP000002630">
    <property type="component" value="Linkage Group LG27"/>
</dbReference>
<dbReference type="InterPro" id="IPR041337">
    <property type="entry name" value="hnRNP_Q_AcD"/>
</dbReference>
<feature type="compositionally biased region" description="Gly residues" evidence="5">
    <location>
        <begin position="861"/>
        <end position="874"/>
    </location>
</feature>
<reference evidence="9 10" key="1">
    <citation type="journal article" date="2010" name="Nature">
        <title>The Ectocarpus genome and the independent evolution of multicellularity in brown algae.</title>
        <authorList>
            <person name="Cock J.M."/>
            <person name="Sterck L."/>
            <person name="Rouze P."/>
            <person name="Scornet D."/>
            <person name="Allen A.E."/>
            <person name="Amoutzias G."/>
            <person name="Anthouard V."/>
            <person name="Artiguenave F."/>
            <person name="Aury J.M."/>
            <person name="Badger J.H."/>
            <person name="Beszteri B."/>
            <person name="Billiau K."/>
            <person name="Bonnet E."/>
            <person name="Bothwell J.H."/>
            <person name="Bowler C."/>
            <person name="Boyen C."/>
            <person name="Brownlee C."/>
            <person name="Carrano C.J."/>
            <person name="Charrier B."/>
            <person name="Cho G.Y."/>
            <person name="Coelho S.M."/>
            <person name="Collen J."/>
            <person name="Corre E."/>
            <person name="Da Silva C."/>
            <person name="Delage L."/>
            <person name="Delaroque N."/>
            <person name="Dittami S.M."/>
            <person name="Doulbeau S."/>
            <person name="Elias M."/>
            <person name="Farnham G."/>
            <person name="Gachon C.M."/>
            <person name="Gschloessl B."/>
            <person name="Heesch S."/>
            <person name="Jabbari K."/>
            <person name="Jubin C."/>
            <person name="Kawai H."/>
            <person name="Kimura K."/>
            <person name="Kloareg B."/>
            <person name="Kupper F.C."/>
            <person name="Lang D."/>
            <person name="Le Bail A."/>
            <person name="Leblanc C."/>
            <person name="Lerouge P."/>
            <person name="Lohr M."/>
            <person name="Lopez P.J."/>
            <person name="Martens C."/>
            <person name="Maumus F."/>
            <person name="Michel G."/>
            <person name="Miranda-Saavedra D."/>
            <person name="Morales J."/>
            <person name="Moreau H."/>
            <person name="Motomura T."/>
            <person name="Nagasato C."/>
            <person name="Napoli C.A."/>
            <person name="Nelson D.R."/>
            <person name="Nyvall-Collen P."/>
            <person name="Peters A.F."/>
            <person name="Pommier C."/>
            <person name="Potin P."/>
            <person name="Poulain J."/>
            <person name="Quesneville H."/>
            <person name="Read B."/>
            <person name="Rensing S.A."/>
            <person name="Ritter A."/>
            <person name="Rousvoal S."/>
            <person name="Samanta M."/>
            <person name="Samson G."/>
            <person name="Schroeder D.C."/>
            <person name="Segurens B."/>
            <person name="Strittmatter M."/>
            <person name="Tonon T."/>
            <person name="Tregear J.W."/>
            <person name="Valentin K."/>
            <person name="von Dassow P."/>
            <person name="Yamagishi T."/>
            <person name="Van de Peer Y."/>
            <person name="Wincker P."/>
        </authorList>
    </citation>
    <scope>NUCLEOTIDE SEQUENCE [LARGE SCALE GENOMIC DNA]</scope>
    <source>
        <strain evidence="10">Ec32 / CCAP1310/4</strain>
    </source>
</reference>
<feature type="compositionally biased region" description="Basic and acidic residues" evidence="5">
    <location>
        <begin position="1176"/>
        <end position="1203"/>
    </location>
</feature>
<dbReference type="Pfam" id="PF11923">
    <property type="entry name" value="NFACT-C"/>
    <property type="match status" value="1"/>
</dbReference>
<feature type="region of interest" description="Disordered" evidence="5">
    <location>
        <begin position="407"/>
        <end position="443"/>
    </location>
</feature>
<keyword evidence="10" id="KW-1185">Reference proteome</keyword>
<evidence type="ECO:0000256" key="1">
    <source>
        <dbReference type="ARBA" id="ARBA00004496"/>
    </source>
</evidence>
<feature type="region of interest" description="Disordered" evidence="5">
    <location>
        <begin position="819"/>
        <end position="842"/>
    </location>
</feature>
<dbReference type="GO" id="GO:0005737">
    <property type="term" value="C:cytoplasm"/>
    <property type="evidence" value="ECO:0007669"/>
    <property type="project" value="UniProtKB-SubCell"/>
</dbReference>
<feature type="compositionally biased region" description="Basic and acidic residues" evidence="5">
    <location>
        <begin position="930"/>
        <end position="942"/>
    </location>
</feature>
<feature type="compositionally biased region" description="Pro residues" evidence="5">
    <location>
        <begin position="1085"/>
        <end position="1094"/>
    </location>
</feature>
<dbReference type="EMBL" id="FN648372">
    <property type="protein sequence ID" value="CBN79324.1"/>
    <property type="molecule type" value="Genomic_DNA"/>
</dbReference>
<gene>
    <name evidence="9" type="ORF">Esi_0197_0057</name>
</gene>
<evidence type="ECO:0000256" key="2">
    <source>
        <dbReference type="ARBA" id="ARBA00008318"/>
    </source>
</evidence>
<dbReference type="GO" id="GO:1990116">
    <property type="term" value="P:ribosome-associated ubiquitin-dependent protein catabolic process"/>
    <property type="evidence" value="ECO:0007669"/>
    <property type="project" value="TreeGrafter"/>
</dbReference>
<dbReference type="EMBL" id="FN649752">
    <property type="protein sequence ID" value="CBN79324.1"/>
    <property type="molecule type" value="Genomic_DNA"/>
</dbReference>
<organism evidence="9 10">
    <name type="scientific">Ectocarpus siliculosus</name>
    <name type="common">Brown alga</name>
    <name type="synonym">Conferva siliculosa</name>
    <dbReference type="NCBI Taxonomy" id="2880"/>
    <lineage>
        <taxon>Eukaryota</taxon>
        <taxon>Sar</taxon>
        <taxon>Stramenopiles</taxon>
        <taxon>Ochrophyta</taxon>
        <taxon>PX clade</taxon>
        <taxon>Phaeophyceae</taxon>
        <taxon>Ectocarpales</taxon>
        <taxon>Ectocarpaceae</taxon>
        <taxon>Ectocarpus</taxon>
    </lineage>
</organism>
<evidence type="ECO:0008006" key="11">
    <source>
        <dbReference type="Google" id="ProtNLM"/>
    </source>
</evidence>
<feature type="region of interest" description="Disordered" evidence="5">
    <location>
        <begin position="1289"/>
        <end position="1318"/>
    </location>
</feature>
<feature type="compositionally biased region" description="Low complexity" evidence="5">
    <location>
        <begin position="141"/>
        <end position="165"/>
    </location>
</feature>
<feature type="domain" description="NFACT protein C-terminal" evidence="7">
    <location>
        <begin position="1250"/>
        <end position="1337"/>
    </location>
</feature>
<evidence type="ECO:0000259" key="6">
    <source>
        <dbReference type="Pfam" id="PF05670"/>
    </source>
</evidence>
<dbReference type="CDD" id="cd21039">
    <property type="entry name" value="NURR"/>
    <property type="match status" value="1"/>
</dbReference>
<protein>
    <recommendedName>
        <fullName evidence="11">NFACT RNA-binding domain-containing protein</fullName>
    </recommendedName>
</protein>
<dbReference type="Pfam" id="PF05833">
    <property type="entry name" value="NFACT_N"/>
    <property type="match status" value="1"/>
</dbReference>
<dbReference type="GO" id="GO:0072344">
    <property type="term" value="P:rescue of stalled ribosome"/>
    <property type="evidence" value="ECO:0007669"/>
    <property type="project" value="TreeGrafter"/>
</dbReference>
<evidence type="ECO:0000256" key="3">
    <source>
        <dbReference type="ARBA" id="ARBA00022490"/>
    </source>
</evidence>